<organism evidence="1 2">
    <name type="scientific">Dioscorea alata</name>
    <name type="common">Purple yam</name>
    <dbReference type="NCBI Taxonomy" id="55571"/>
    <lineage>
        <taxon>Eukaryota</taxon>
        <taxon>Viridiplantae</taxon>
        <taxon>Streptophyta</taxon>
        <taxon>Embryophyta</taxon>
        <taxon>Tracheophyta</taxon>
        <taxon>Spermatophyta</taxon>
        <taxon>Magnoliopsida</taxon>
        <taxon>Liliopsida</taxon>
        <taxon>Dioscoreales</taxon>
        <taxon>Dioscoreaceae</taxon>
        <taxon>Dioscorea</taxon>
    </lineage>
</organism>
<sequence>MQSYVVYLGGHPTNSNEEIIVNSHHELLGSVMESKEKAKEAIFYSYTKAINGFAAMMEEDEAKEISKNPEVLSVFEDKANMLYTTHSWDFVGVWPESKSFADDGMGPIPSKWKGICQNQNITKFTCNKKLIGARYYDAGYLQNGGYINYTKLGPRDDMGHGTHTLSTSGGAMVPNVSFFGYANGTLRSGSPHARVAMYKVCWAGGACYDTDILAALDDAVNDGVDVLSLSLGADPRNYFDDPIAIGAFHAIQKGIMVICAAGNAGPISATATNLAPWIFTVAASTTDRQLSSNIQYNGTSINGMSYTQGLPGNKPYPIITSTDAFLNSSDTDLTDLCLPKTLNPAKVKGKIIVCNSHPEFTIGDQVNEVKRAGGVGVVIVNDIVVGEVLSGYPFNFTAINIGYNDGQNLYKYIASNKSAKANIICGLTTFGNKPAPQIADFSSRGPNIINADILKPDIMAPGVQILASFAEAISPFEDPSDSLRYPYTFMSGTSMATPHVAGLAGLLRSLNPTWSPAMTRSAIMTTATILDNKGGVITDMASMAPGTPFDYGAGQIQPSKAMDPGLVYDLTPQDYVNFLCKLGYNSTQMKLFIGQYKCPSTSIKLQDLNYPSITIPYISVQNVTINRTLTNVGKEGKYKVSFVAPKGTSMVVSPTELYFSKFGDAREYQVIIKAVSFKDNGYLFGMLTWSDGKHSVKTPLAVKMR</sequence>
<name>A0ACB7UHV0_DIOAL</name>
<dbReference type="EMBL" id="CM037026">
    <property type="protein sequence ID" value="KAH7659858.1"/>
    <property type="molecule type" value="Genomic_DNA"/>
</dbReference>
<proteinExistence type="predicted"/>
<evidence type="ECO:0000313" key="1">
    <source>
        <dbReference type="EMBL" id="KAH7659858.1"/>
    </source>
</evidence>
<comment type="caution">
    <text evidence="1">The sequence shown here is derived from an EMBL/GenBank/DDBJ whole genome shotgun (WGS) entry which is preliminary data.</text>
</comment>
<dbReference type="EC" id="3.4.14.10" evidence="1"/>
<evidence type="ECO:0000313" key="2">
    <source>
        <dbReference type="Proteomes" id="UP000827976"/>
    </source>
</evidence>
<accession>A0ACB7UHV0</accession>
<protein>
    <submittedName>
        <fullName evidence="1">Tripeptidyl-peptidase II protein</fullName>
        <ecNumber evidence="1">3.4.14.10</ecNumber>
    </submittedName>
</protein>
<reference evidence="2" key="1">
    <citation type="journal article" date="2022" name="Nat. Commun.">
        <title>Chromosome evolution and the genetic basis of agronomically important traits in greater yam.</title>
        <authorList>
            <person name="Bredeson J.V."/>
            <person name="Lyons J.B."/>
            <person name="Oniyinde I.O."/>
            <person name="Okereke N.R."/>
            <person name="Kolade O."/>
            <person name="Nnabue I."/>
            <person name="Nwadili C.O."/>
            <person name="Hribova E."/>
            <person name="Parker M."/>
            <person name="Nwogha J."/>
            <person name="Shu S."/>
            <person name="Carlson J."/>
            <person name="Kariba R."/>
            <person name="Muthemba S."/>
            <person name="Knop K."/>
            <person name="Barton G.J."/>
            <person name="Sherwood A.V."/>
            <person name="Lopez-Montes A."/>
            <person name="Asiedu R."/>
            <person name="Jamnadass R."/>
            <person name="Muchugi A."/>
            <person name="Goodstein D."/>
            <person name="Egesi C.N."/>
            <person name="Featherston J."/>
            <person name="Asfaw A."/>
            <person name="Simpson G.G."/>
            <person name="Dolezel J."/>
            <person name="Hendre P.S."/>
            <person name="Van Deynze A."/>
            <person name="Kumar P.L."/>
            <person name="Obidiegwu J.E."/>
            <person name="Bhattacharjee R."/>
            <person name="Rokhsar D.S."/>
        </authorList>
    </citation>
    <scope>NUCLEOTIDE SEQUENCE [LARGE SCALE GENOMIC DNA]</scope>
    <source>
        <strain evidence="2">cv. TDa95/00328</strain>
    </source>
</reference>
<gene>
    <name evidence="1" type="ORF">IHE45_16G059600</name>
</gene>
<dbReference type="Proteomes" id="UP000827976">
    <property type="component" value="Chromosome 16"/>
</dbReference>
<keyword evidence="2" id="KW-1185">Reference proteome</keyword>
<keyword evidence="1" id="KW-0378">Hydrolase</keyword>